<dbReference type="AlphaFoldDB" id="A0AAY4CU21"/>
<dbReference type="InterPro" id="IPR003879">
    <property type="entry name" value="Butyrophylin_SPRY"/>
</dbReference>
<feature type="domain" description="B30.2/SPRY" evidence="10">
    <location>
        <begin position="360"/>
        <end position="553"/>
    </location>
</feature>
<organism evidence="11 12">
    <name type="scientific">Denticeps clupeoides</name>
    <name type="common">denticle herring</name>
    <dbReference type="NCBI Taxonomy" id="299321"/>
    <lineage>
        <taxon>Eukaryota</taxon>
        <taxon>Metazoa</taxon>
        <taxon>Chordata</taxon>
        <taxon>Craniata</taxon>
        <taxon>Vertebrata</taxon>
        <taxon>Euteleostomi</taxon>
        <taxon>Actinopterygii</taxon>
        <taxon>Neopterygii</taxon>
        <taxon>Teleostei</taxon>
        <taxon>Clupei</taxon>
        <taxon>Clupeiformes</taxon>
        <taxon>Denticipitoidei</taxon>
        <taxon>Denticipitidae</taxon>
        <taxon>Denticeps</taxon>
    </lineage>
</organism>
<dbReference type="CDD" id="cd19769">
    <property type="entry name" value="Bbox2_TRIM16-like"/>
    <property type="match status" value="1"/>
</dbReference>
<accession>A0AAY4CU21</accession>
<dbReference type="PROSITE" id="PS50089">
    <property type="entry name" value="ZF_RING_2"/>
    <property type="match status" value="1"/>
</dbReference>
<dbReference type="InterPro" id="IPR003877">
    <property type="entry name" value="SPRY_dom"/>
</dbReference>
<protein>
    <recommendedName>
        <fullName evidence="13">Tripartite motif-containing protein 16-like</fullName>
    </recommendedName>
</protein>
<evidence type="ECO:0000259" key="8">
    <source>
        <dbReference type="PROSITE" id="PS50089"/>
    </source>
</evidence>
<keyword evidence="4" id="KW-0862">Zinc</keyword>
<dbReference type="InterPro" id="IPR017907">
    <property type="entry name" value="Znf_RING_CS"/>
</dbReference>
<evidence type="ECO:0000256" key="5">
    <source>
        <dbReference type="ARBA" id="ARBA00022859"/>
    </source>
</evidence>
<keyword evidence="3 6" id="KW-0863">Zinc-finger</keyword>
<feature type="coiled-coil region" evidence="7">
    <location>
        <begin position="261"/>
        <end position="295"/>
    </location>
</feature>
<evidence type="ECO:0000256" key="3">
    <source>
        <dbReference type="ARBA" id="ARBA00022771"/>
    </source>
</evidence>
<keyword evidence="7" id="KW-0175">Coiled coil</keyword>
<dbReference type="SMART" id="SM00589">
    <property type="entry name" value="PRY"/>
    <property type="match status" value="1"/>
</dbReference>
<dbReference type="Gene3D" id="4.10.830.40">
    <property type="match status" value="1"/>
</dbReference>
<dbReference type="InterPro" id="IPR006574">
    <property type="entry name" value="PRY"/>
</dbReference>
<gene>
    <name evidence="11" type="primary">LOC114800102</name>
</gene>
<reference evidence="11" key="2">
    <citation type="submission" date="2025-08" db="UniProtKB">
        <authorList>
            <consortium name="Ensembl"/>
        </authorList>
    </citation>
    <scope>IDENTIFICATION</scope>
</reference>
<reference evidence="11" key="3">
    <citation type="submission" date="2025-09" db="UniProtKB">
        <authorList>
            <consortium name="Ensembl"/>
        </authorList>
    </citation>
    <scope>IDENTIFICATION</scope>
</reference>
<dbReference type="SMART" id="SM00336">
    <property type="entry name" value="BBOX"/>
    <property type="match status" value="1"/>
</dbReference>
<evidence type="ECO:0000259" key="9">
    <source>
        <dbReference type="PROSITE" id="PS50119"/>
    </source>
</evidence>
<keyword evidence="1" id="KW-0399">Innate immunity</keyword>
<reference evidence="11 12" key="1">
    <citation type="submission" date="2020-06" db="EMBL/GenBank/DDBJ databases">
        <authorList>
            <consortium name="Wellcome Sanger Institute Data Sharing"/>
        </authorList>
    </citation>
    <scope>NUCLEOTIDE SEQUENCE [LARGE SCALE GENOMIC DNA]</scope>
</reference>
<dbReference type="PROSITE" id="PS50119">
    <property type="entry name" value="ZF_BBOX"/>
    <property type="match status" value="1"/>
</dbReference>
<dbReference type="PROSITE" id="PS50188">
    <property type="entry name" value="B302_SPRY"/>
    <property type="match status" value="1"/>
</dbReference>
<dbReference type="PANTHER" id="PTHR25465">
    <property type="entry name" value="B-BOX DOMAIN CONTAINING"/>
    <property type="match status" value="1"/>
</dbReference>
<dbReference type="GO" id="GO:0005737">
    <property type="term" value="C:cytoplasm"/>
    <property type="evidence" value="ECO:0007669"/>
    <property type="project" value="UniProtKB-ARBA"/>
</dbReference>
<dbReference type="Pfam" id="PF25600">
    <property type="entry name" value="TRIM_CC"/>
    <property type="match status" value="1"/>
</dbReference>
<dbReference type="CDD" id="cd16040">
    <property type="entry name" value="SPRY_PRY_SNTX"/>
    <property type="match status" value="1"/>
</dbReference>
<dbReference type="Pfam" id="PF00622">
    <property type="entry name" value="SPRY"/>
    <property type="match status" value="1"/>
</dbReference>
<feature type="coiled-coil region" evidence="7">
    <location>
        <begin position="203"/>
        <end position="237"/>
    </location>
</feature>
<dbReference type="Pfam" id="PF13765">
    <property type="entry name" value="PRY"/>
    <property type="match status" value="1"/>
</dbReference>
<dbReference type="GO" id="GO:0008270">
    <property type="term" value="F:zinc ion binding"/>
    <property type="evidence" value="ECO:0007669"/>
    <property type="project" value="UniProtKB-KW"/>
</dbReference>
<dbReference type="InterPro" id="IPR000315">
    <property type="entry name" value="Znf_B-box"/>
</dbReference>
<evidence type="ECO:0000313" key="11">
    <source>
        <dbReference type="Ensembl" id="ENSDCDP00010036745.1"/>
    </source>
</evidence>
<evidence type="ECO:0000256" key="1">
    <source>
        <dbReference type="ARBA" id="ARBA00022588"/>
    </source>
</evidence>
<dbReference type="InterPro" id="IPR013320">
    <property type="entry name" value="ConA-like_dom_sf"/>
</dbReference>
<evidence type="ECO:0000259" key="10">
    <source>
        <dbReference type="PROSITE" id="PS50188"/>
    </source>
</evidence>
<dbReference type="SUPFAM" id="SSF49899">
    <property type="entry name" value="Concanavalin A-like lectins/glucanases"/>
    <property type="match status" value="1"/>
</dbReference>
<evidence type="ECO:0000313" key="12">
    <source>
        <dbReference type="Proteomes" id="UP000694580"/>
    </source>
</evidence>
<dbReference type="SUPFAM" id="SSF57850">
    <property type="entry name" value="RING/U-box"/>
    <property type="match status" value="1"/>
</dbReference>
<dbReference type="Pfam" id="PF15227">
    <property type="entry name" value="zf-C3HC4_4"/>
    <property type="match status" value="1"/>
</dbReference>
<name>A0AAY4CU21_9TELE</name>
<keyword evidence="12" id="KW-1185">Reference proteome</keyword>
<dbReference type="Pfam" id="PF00643">
    <property type="entry name" value="zf-B_box"/>
    <property type="match status" value="1"/>
</dbReference>
<dbReference type="InterPro" id="IPR058030">
    <property type="entry name" value="TRIM8/14/16/25/29/45/65_CC"/>
</dbReference>
<feature type="domain" description="B box-type" evidence="9">
    <location>
        <begin position="148"/>
        <end position="188"/>
    </location>
</feature>
<evidence type="ECO:0008006" key="13">
    <source>
        <dbReference type="Google" id="ProtNLM"/>
    </source>
</evidence>
<keyword evidence="2" id="KW-0479">Metal-binding</keyword>
<dbReference type="Gene3D" id="3.30.160.60">
    <property type="entry name" value="Classic Zinc Finger"/>
    <property type="match status" value="1"/>
</dbReference>
<dbReference type="InterPro" id="IPR051051">
    <property type="entry name" value="E3_ubiq-ligase_TRIM/RNF"/>
</dbReference>
<dbReference type="Gene3D" id="2.60.120.920">
    <property type="match status" value="1"/>
</dbReference>
<evidence type="ECO:0000256" key="6">
    <source>
        <dbReference type="PROSITE-ProRule" id="PRU00024"/>
    </source>
</evidence>
<dbReference type="InterPro" id="IPR001870">
    <property type="entry name" value="B30.2/SPRY"/>
</dbReference>
<dbReference type="Ensembl" id="ENSDCDT00010046216.1">
    <property type="protein sequence ID" value="ENSDCDP00010036745.1"/>
    <property type="gene ID" value="ENSDCDG00010024014.1"/>
</dbReference>
<evidence type="ECO:0000256" key="7">
    <source>
        <dbReference type="SAM" id="Coils"/>
    </source>
</evidence>
<dbReference type="PROSITE" id="PS00518">
    <property type="entry name" value="ZF_RING_1"/>
    <property type="match status" value="1"/>
</dbReference>
<proteinExistence type="predicted"/>
<dbReference type="Proteomes" id="UP000694580">
    <property type="component" value="Chromosome 11"/>
</dbReference>
<dbReference type="PRINTS" id="PR01407">
    <property type="entry name" value="BUTYPHLNCDUF"/>
</dbReference>
<dbReference type="SMART" id="SM00449">
    <property type="entry name" value="SPRY"/>
    <property type="match status" value="1"/>
</dbReference>
<evidence type="ECO:0000256" key="2">
    <source>
        <dbReference type="ARBA" id="ARBA00022723"/>
    </source>
</evidence>
<dbReference type="InterPro" id="IPR043136">
    <property type="entry name" value="B30.2/SPRY_sf"/>
</dbReference>
<dbReference type="GO" id="GO:0045087">
    <property type="term" value="P:innate immune response"/>
    <property type="evidence" value="ECO:0007669"/>
    <property type="project" value="UniProtKB-KW"/>
</dbReference>
<sequence length="563" mass="64448">MAEVHSEDQDLLTCSVCLDLLEDPVTLPCGHSYCLSCINGCWDGDDQMGIYSCPDCRRTFRPRPVLHKNNMMADITENLRKKRIQAAPPALCYAGPGDVECDVCTGRKVKAVKSCLVCLVSYCETHFKVHNELNPGGNHTVTDATGRLEEKICSQHHKLLEVFCRTDQKFVCLVCLLDEHKKHDYVSAAGERFKKQKKLGVTQRRFQRRLQEREETLQELRKSVKTLKRSAQTAVEDSEKIFTQMIRRIKRRRSEVCEMIKDQEKAELSLAEGHLERLEQEIIDLRRRDAELEQLSHTEDHIHFLQSFPSLCVPPGSADVPNITINHSFSFQAVEESVSVLKEQVLDFCKQQVKQISVTDPVLLLEPETRDYFLHDSCQLTMDPNTAHKKLHLSEGNRRVMFSEEDQSCPDHPERFDVCLQVLCREGVSGCCYWETEWSSDYGVSVAVSYKNISRKEVMSGFGYNNISWRIFCSTSRSYFKHNNKETELPPVSSSSRIGVYVDHSAGTLSFYSVSDTMTLLHRVQTTFTQPLYPGFIVYPGSSVKLCLKNEMSLRHPDRITLQ</sequence>
<keyword evidence="5" id="KW-0391">Immunity</keyword>
<dbReference type="PANTHER" id="PTHR25465:SF5">
    <property type="entry name" value="E3 UBIQUITIN_ISG15 LIGASE TRIM25-RELATED"/>
    <property type="match status" value="1"/>
</dbReference>
<evidence type="ECO:0000256" key="4">
    <source>
        <dbReference type="ARBA" id="ARBA00022833"/>
    </source>
</evidence>
<dbReference type="GeneTree" id="ENSGT01150000286899"/>
<dbReference type="SUPFAM" id="SSF57845">
    <property type="entry name" value="B-box zinc-binding domain"/>
    <property type="match status" value="1"/>
</dbReference>
<feature type="domain" description="RING-type" evidence="8">
    <location>
        <begin position="14"/>
        <end position="57"/>
    </location>
</feature>
<dbReference type="Gene3D" id="3.30.40.10">
    <property type="entry name" value="Zinc/RING finger domain, C3HC4 (zinc finger)"/>
    <property type="match status" value="1"/>
</dbReference>
<dbReference type="InterPro" id="IPR001841">
    <property type="entry name" value="Znf_RING"/>
</dbReference>
<dbReference type="SMART" id="SM00184">
    <property type="entry name" value="RING"/>
    <property type="match status" value="1"/>
</dbReference>
<dbReference type="InterPro" id="IPR013083">
    <property type="entry name" value="Znf_RING/FYVE/PHD"/>
</dbReference>